<evidence type="ECO:0000313" key="2">
    <source>
        <dbReference type="EMBL" id="MDR6224734.1"/>
    </source>
</evidence>
<organism evidence="2 3">
    <name type="scientific">Desmospora profundinema</name>
    <dbReference type="NCBI Taxonomy" id="1571184"/>
    <lineage>
        <taxon>Bacteria</taxon>
        <taxon>Bacillati</taxon>
        <taxon>Bacillota</taxon>
        <taxon>Bacilli</taxon>
        <taxon>Bacillales</taxon>
        <taxon>Thermoactinomycetaceae</taxon>
        <taxon>Desmospora</taxon>
    </lineage>
</organism>
<feature type="transmembrane region" description="Helical" evidence="1">
    <location>
        <begin position="6"/>
        <end position="23"/>
    </location>
</feature>
<reference evidence="2 3" key="1">
    <citation type="submission" date="2023-07" db="EMBL/GenBank/DDBJ databases">
        <title>Genomic Encyclopedia of Type Strains, Phase IV (KMG-IV): sequencing the most valuable type-strain genomes for metagenomic binning, comparative biology and taxonomic classification.</title>
        <authorList>
            <person name="Goeker M."/>
        </authorList>
    </citation>
    <scope>NUCLEOTIDE SEQUENCE [LARGE SCALE GENOMIC DNA]</scope>
    <source>
        <strain evidence="2 3">DSM 45903</strain>
    </source>
</reference>
<sequence length="90" mass="10657">MYGEGIWILLALYLIIGVVYWKIQGEPMLFTIMEEEDDPEVEKLREQVGMLAKTHGERFVYMVLAVGFVFVWPIFLYQDVQAMIRRVVRK</sequence>
<proteinExistence type="predicted"/>
<keyword evidence="1" id="KW-0812">Transmembrane</keyword>
<accession>A0ABU1IIY7</accession>
<gene>
    <name evidence="2" type="ORF">JOE21_000722</name>
</gene>
<feature type="transmembrane region" description="Helical" evidence="1">
    <location>
        <begin position="59"/>
        <end position="77"/>
    </location>
</feature>
<comment type="caution">
    <text evidence="2">The sequence shown here is derived from an EMBL/GenBank/DDBJ whole genome shotgun (WGS) entry which is preliminary data.</text>
</comment>
<name>A0ABU1IIY7_9BACL</name>
<dbReference type="Proteomes" id="UP001185012">
    <property type="component" value="Unassembled WGS sequence"/>
</dbReference>
<protein>
    <submittedName>
        <fullName evidence="2">Uncharacterized protein</fullName>
    </submittedName>
</protein>
<evidence type="ECO:0000313" key="3">
    <source>
        <dbReference type="Proteomes" id="UP001185012"/>
    </source>
</evidence>
<keyword evidence="3" id="KW-1185">Reference proteome</keyword>
<keyword evidence="1" id="KW-1133">Transmembrane helix</keyword>
<keyword evidence="1" id="KW-0472">Membrane</keyword>
<evidence type="ECO:0000256" key="1">
    <source>
        <dbReference type="SAM" id="Phobius"/>
    </source>
</evidence>
<dbReference type="EMBL" id="JAVDQG010000001">
    <property type="protein sequence ID" value="MDR6224734.1"/>
    <property type="molecule type" value="Genomic_DNA"/>
</dbReference>
<dbReference type="RefSeq" id="WP_309862310.1">
    <property type="nucleotide sequence ID" value="NZ_JAVDQG010000001.1"/>
</dbReference>